<dbReference type="Proteomes" id="UP001220209">
    <property type="component" value="Chromosome 3"/>
</dbReference>
<evidence type="ECO:0000256" key="1">
    <source>
        <dbReference type="ARBA" id="ARBA00022723"/>
    </source>
</evidence>
<reference evidence="8 11" key="3">
    <citation type="submission" date="2021-12" db="EMBL/GenBank/DDBJ databases">
        <title>Genomic and phenotypic characterization of three Burkholderia contaminans isolates recovered from different sources.</title>
        <authorList>
            <person name="Lopez De Volder A."/>
            <person name="Fan Y."/>
            <person name="Nunvar J."/>
            <person name="Herrera T."/>
            <person name="Timp W."/>
            <person name="Degrossi J."/>
        </authorList>
    </citation>
    <scope>NUCLEOTIDE SEQUENCE [LARGE SCALE GENOMIC DNA]</scope>
    <source>
        <strain evidence="8 11">LMG 23361</strain>
    </source>
</reference>
<keyword evidence="1 4" id="KW-0479">Metal-binding</keyword>
<dbReference type="EMBL" id="JAENIB010000023">
    <property type="protein sequence ID" value="MBK1934827.1"/>
    <property type="molecule type" value="Genomic_DNA"/>
</dbReference>
<dbReference type="InterPro" id="IPR013149">
    <property type="entry name" value="ADH-like_C"/>
</dbReference>
<dbReference type="OrthoDB" id="5484143at2"/>
<dbReference type="InterPro" id="IPR020843">
    <property type="entry name" value="ER"/>
</dbReference>
<evidence type="ECO:0000256" key="3">
    <source>
        <dbReference type="ARBA" id="ARBA00023002"/>
    </source>
</evidence>
<reference evidence="6" key="1">
    <citation type="submission" date="2021-01" db="EMBL/GenBank/DDBJ databases">
        <title>Outbreak of Burkholderia contaminns endophthalmitis traced to a clinical ventilation system.</title>
        <authorList>
            <person name="Lipuma J."/>
            <person name="Spilker T."/>
            <person name="Kratholm J."/>
        </authorList>
    </citation>
    <scope>NUCLEOTIDE SEQUENCE</scope>
    <source>
        <strain evidence="6">HI4954</strain>
    </source>
</reference>
<dbReference type="SMART" id="SM00829">
    <property type="entry name" value="PKS_ER"/>
    <property type="match status" value="1"/>
</dbReference>
<gene>
    <name evidence="7" type="ORF">J4M89_34275</name>
    <name evidence="6" type="ORF">JIN94_33570</name>
    <name evidence="8" type="ORF">LXE91_38425</name>
</gene>
<dbReference type="Proteomes" id="UP000664048">
    <property type="component" value="Unassembled WGS sequence"/>
</dbReference>
<dbReference type="PROSITE" id="PS00059">
    <property type="entry name" value="ADH_ZINC"/>
    <property type="match status" value="1"/>
</dbReference>
<dbReference type="GO" id="GO:0016616">
    <property type="term" value="F:oxidoreductase activity, acting on the CH-OH group of donors, NAD or NADP as acceptor"/>
    <property type="evidence" value="ECO:0007669"/>
    <property type="project" value="UniProtKB-ARBA"/>
</dbReference>
<name>A0A1E3FVI4_9BURK</name>
<dbReference type="GO" id="GO:0008270">
    <property type="term" value="F:zinc ion binding"/>
    <property type="evidence" value="ECO:0007669"/>
    <property type="project" value="InterPro"/>
</dbReference>
<dbReference type="PANTHER" id="PTHR43401">
    <property type="entry name" value="L-THREONINE 3-DEHYDROGENASE"/>
    <property type="match status" value="1"/>
</dbReference>
<dbReference type="AlphaFoldDB" id="A0A1E3FVI4"/>
<feature type="domain" description="Enoyl reductase (ER)" evidence="5">
    <location>
        <begin position="8"/>
        <end position="349"/>
    </location>
</feature>
<keyword evidence="10" id="KW-1185">Reference proteome</keyword>
<evidence type="ECO:0000313" key="7">
    <source>
        <dbReference type="EMBL" id="MBO1834461.1"/>
    </source>
</evidence>
<comment type="similarity">
    <text evidence="4">Belongs to the zinc-containing alcohol dehydrogenase family.</text>
</comment>
<dbReference type="InterPro" id="IPR011032">
    <property type="entry name" value="GroES-like_sf"/>
</dbReference>
<dbReference type="EMBL" id="CP090642">
    <property type="protein sequence ID" value="WFN22556.1"/>
    <property type="molecule type" value="Genomic_DNA"/>
</dbReference>
<dbReference type="GeneID" id="93194350"/>
<dbReference type="Gene3D" id="3.90.180.10">
    <property type="entry name" value="Medium-chain alcohol dehydrogenases, catalytic domain"/>
    <property type="match status" value="1"/>
</dbReference>
<accession>A0A1E3FVI4</accession>
<dbReference type="Pfam" id="PF08240">
    <property type="entry name" value="ADH_N"/>
    <property type="match status" value="1"/>
</dbReference>
<dbReference type="RefSeq" id="WP_039341354.1">
    <property type="nucleotide sequence ID" value="NZ_AP018359.1"/>
</dbReference>
<evidence type="ECO:0000313" key="8">
    <source>
        <dbReference type="EMBL" id="WFN22556.1"/>
    </source>
</evidence>
<organism evidence="6 9">
    <name type="scientific">Burkholderia contaminans</name>
    <dbReference type="NCBI Taxonomy" id="488447"/>
    <lineage>
        <taxon>Bacteria</taxon>
        <taxon>Pseudomonadati</taxon>
        <taxon>Pseudomonadota</taxon>
        <taxon>Betaproteobacteria</taxon>
        <taxon>Burkholderiales</taxon>
        <taxon>Burkholderiaceae</taxon>
        <taxon>Burkholderia</taxon>
        <taxon>Burkholderia cepacia complex</taxon>
    </lineage>
</organism>
<dbReference type="InterPro" id="IPR002328">
    <property type="entry name" value="ADH_Zn_CS"/>
</dbReference>
<evidence type="ECO:0000313" key="6">
    <source>
        <dbReference type="EMBL" id="MBK1934827.1"/>
    </source>
</evidence>
<evidence type="ECO:0000256" key="2">
    <source>
        <dbReference type="ARBA" id="ARBA00022833"/>
    </source>
</evidence>
<evidence type="ECO:0000259" key="5">
    <source>
        <dbReference type="SMART" id="SM00829"/>
    </source>
</evidence>
<dbReference type="InterPro" id="IPR050129">
    <property type="entry name" value="Zn_alcohol_dh"/>
</dbReference>
<dbReference type="Proteomes" id="UP000611459">
    <property type="component" value="Unassembled WGS sequence"/>
</dbReference>
<evidence type="ECO:0000313" key="9">
    <source>
        <dbReference type="Proteomes" id="UP000611459"/>
    </source>
</evidence>
<sequence length="351" mass="37327">MRGMVFQGNCKVDLLNFDDPVPGYGEAVIEMKASGMCGTDLHYYRHGMAESLSMLGMRDRMESDQVIGGHEPCGVVAAVGPGVDPATFRVGDRVMVFHYAGCSCCDHCRTGWTQLCDRGARIYGVLSHGGHANYMKVPVSSLVHLPQEVSFKGGAAISCGTGTAYGALLRLDISARDTLAVYGLGPVGLSTAQLAAAMGIEVIGIDINPSRVERSKAFGVTHGIDASKVDPVEEIHKLTGGKGVSCAVECAGGELPRAQAIRSTKVWGRVVLVAVGGNLTIDAMKDLIGKQRTLIGSFTFSEVGMKDCAHFIADHGVEVDKLFTEEWRLEQAGEAYAHFNQQTSGKGVIVF</sequence>
<dbReference type="CDD" id="cd08239">
    <property type="entry name" value="THR_DH_like"/>
    <property type="match status" value="1"/>
</dbReference>
<dbReference type="SUPFAM" id="SSF51735">
    <property type="entry name" value="NAD(P)-binding Rossmann-fold domains"/>
    <property type="match status" value="1"/>
</dbReference>
<evidence type="ECO:0000313" key="11">
    <source>
        <dbReference type="Proteomes" id="UP001220209"/>
    </source>
</evidence>
<evidence type="ECO:0000313" key="10">
    <source>
        <dbReference type="Proteomes" id="UP000664048"/>
    </source>
</evidence>
<protein>
    <submittedName>
        <fullName evidence="6">Zinc-binding dehydrogenase</fullName>
    </submittedName>
</protein>
<keyword evidence="3" id="KW-0560">Oxidoreductase</keyword>
<dbReference type="Pfam" id="PF00107">
    <property type="entry name" value="ADH_zinc_N"/>
    <property type="match status" value="1"/>
</dbReference>
<reference evidence="7 10" key="2">
    <citation type="submission" date="2021-03" db="EMBL/GenBank/DDBJ databases">
        <title>Clinical course, treatment and visual outcome of an outbreak of Burkholderia contaminans endophthalmitis following cataract surgery.</title>
        <authorList>
            <person name="Lind C."/>
            <person name="Olsen K."/>
            <person name="Angelsen N.K."/>
            <person name="Krefting E.A."/>
            <person name="Fossen K."/>
            <person name="Gravningen K."/>
            <person name="Depoorter E."/>
            <person name="Vandamme P."/>
            <person name="Bertelsen G."/>
        </authorList>
    </citation>
    <scope>NUCLEOTIDE SEQUENCE [LARGE SCALE GENOMIC DNA]</scope>
    <source>
        <strain evidence="7 10">51242556</strain>
    </source>
</reference>
<proteinExistence type="inferred from homology"/>
<dbReference type="SUPFAM" id="SSF50129">
    <property type="entry name" value="GroES-like"/>
    <property type="match status" value="1"/>
</dbReference>
<dbReference type="PANTHER" id="PTHR43401:SF5">
    <property type="entry name" value="ALCOHOL DEHYDROGENASE-RELATED"/>
    <property type="match status" value="1"/>
</dbReference>
<evidence type="ECO:0000256" key="4">
    <source>
        <dbReference type="RuleBase" id="RU361277"/>
    </source>
</evidence>
<comment type="cofactor">
    <cofactor evidence="4">
        <name>Zn(2+)</name>
        <dbReference type="ChEBI" id="CHEBI:29105"/>
    </cofactor>
</comment>
<keyword evidence="2 4" id="KW-0862">Zinc</keyword>
<dbReference type="InterPro" id="IPR036291">
    <property type="entry name" value="NAD(P)-bd_dom_sf"/>
</dbReference>
<dbReference type="EMBL" id="JAGEMX010000019">
    <property type="protein sequence ID" value="MBO1834461.1"/>
    <property type="molecule type" value="Genomic_DNA"/>
</dbReference>
<dbReference type="InterPro" id="IPR013154">
    <property type="entry name" value="ADH-like_N"/>
</dbReference>